<evidence type="ECO:0000256" key="3">
    <source>
        <dbReference type="ARBA" id="ARBA00022845"/>
    </source>
</evidence>
<dbReference type="RefSeq" id="WP_145772221.1">
    <property type="nucleotide sequence ID" value="NZ_LR778301.1"/>
</dbReference>
<evidence type="ECO:0000313" key="5">
    <source>
        <dbReference type="EMBL" id="CAB1367528.1"/>
    </source>
</evidence>
<reference evidence="5 6" key="1">
    <citation type="submission" date="2020-03" db="EMBL/GenBank/DDBJ databases">
        <authorList>
            <consortium name="Genoscope - CEA"/>
            <person name="William W."/>
        </authorList>
    </citation>
    <scope>NUCLEOTIDE SEQUENCE [LARGE SCALE GENOMIC DNA]</scope>
    <source>
        <strain evidence="6">DSM 16959</strain>
    </source>
</reference>
<evidence type="ECO:0000256" key="4">
    <source>
        <dbReference type="HAMAP-Rule" id="MF_01185"/>
    </source>
</evidence>
<keyword evidence="3 4" id="KW-0810">Translation regulation</keyword>
<dbReference type="InterPro" id="IPR024046">
    <property type="entry name" value="Flagellar_assmbl_FliW_dom_sf"/>
</dbReference>
<dbReference type="GO" id="GO:0005737">
    <property type="term" value="C:cytoplasm"/>
    <property type="evidence" value="ECO:0007669"/>
    <property type="project" value="UniProtKB-SubCell"/>
</dbReference>
<dbReference type="GO" id="GO:0006417">
    <property type="term" value="P:regulation of translation"/>
    <property type="evidence" value="ECO:0007669"/>
    <property type="project" value="UniProtKB-KW"/>
</dbReference>
<dbReference type="Proteomes" id="UP000515733">
    <property type="component" value="Chromosome"/>
</dbReference>
<comment type="function">
    <text evidence="4">Acts as an anti-CsrA protein, binds CsrA and prevents it from repressing translation of its target genes, one of which is flagellin. Binds to flagellin and participates in the assembly of the flagellum.</text>
</comment>
<comment type="similarity">
    <text evidence="4">Belongs to the FliW family.</text>
</comment>
<sequence length="142" mass="15807">MKIDSPRYGTLEVTPEKVIEFPHGLPGFETARRFSLFHPEGAAVQYFILQSIDDPLLAFNIADPALFGFDYEIKLSDEEAAAIDLTDADDALVMVILSKEDGEAELRANFSAPLVLNPNSRKALQQVFSRLNYQVTLKSSDQ</sequence>
<keyword evidence="2 4" id="KW-1005">Bacterial flagellum biogenesis</keyword>
<gene>
    <name evidence="4 5" type="primary">fliW</name>
    <name evidence="5" type="ORF">DENOEST_0363</name>
</gene>
<dbReference type="KEGG" id="doe:DENOEST_0363"/>
<comment type="subunit">
    <text evidence="4">Interacts with translational regulator CsrA and flagellin(s).</text>
</comment>
<keyword evidence="5" id="KW-0282">Flagellum</keyword>
<dbReference type="EMBL" id="LR778301">
    <property type="protein sequence ID" value="CAB1367528.1"/>
    <property type="molecule type" value="Genomic_DNA"/>
</dbReference>
<protein>
    <recommendedName>
        <fullName evidence="4">Flagellar assembly factor FliW</fullName>
    </recommendedName>
</protein>
<dbReference type="InterPro" id="IPR003775">
    <property type="entry name" value="Flagellar_assembly_factor_FliW"/>
</dbReference>
<keyword evidence="4" id="KW-0143">Chaperone</keyword>
<comment type="subcellular location">
    <subcellularLocation>
        <location evidence="4">Cytoplasm</location>
    </subcellularLocation>
</comment>
<accession>A0A6S6Y4J1</accession>
<dbReference type="SUPFAM" id="SSF141457">
    <property type="entry name" value="BH3618-like"/>
    <property type="match status" value="1"/>
</dbReference>
<keyword evidence="6" id="KW-1185">Reference proteome</keyword>
<dbReference type="Gene3D" id="2.30.290.10">
    <property type="entry name" value="BH3618-like"/>
    <property type="match status" value="1"/>
</dbReference>
<keyword evidence="5" id="KW-0966">Cell projection</keyword>
<evidence type="ECO:0000256" key="2">
    <source>
        <dbReference type="ARBA" id="ARBA00022795"/>
    </source>
</evidence>
<dbReference type="OrthoDB" id="9801235at2"/>
<dbReference type="Pfam" id="PF02623">
    <property type="entry name" value="FliW"/>
    <property type="match status" value="1"/>
</dbReference>
<organism evidence="5 6">
    <name type="scientific">Denitratisoma oestradiolicum</name>
    <dbReference type="NCBI Taxonomy" id="311182"/>
    <lineage>
        <taxon>Bacteria</taxon>
        <taxon>Pseudomonadati</taxon>
        <taxon>Pseudomonadota</taxon>
        <taxon>Betaproteobacteria</taxon>
        <taxon>Nitrosomonadales</taxon>
        <taxon>Sterolibacteriaceae</taxon>
        <taxon>Denitratisoma</taxon>
    </lineage>
</organism>
<dbReference type="HAMAP" id="MF_01185">
    <property type="entry name" value="FliW"/>
    <property type="match status" value="1"/>
</dbReference>
<proteinExistence type="inferred from homology"/>
<keyword evidence="5" id="KW-0969">Cilium</keyword>
<evidence type="ECO:0000313" key="6">
    <source>
        <dbReference type="Proteomes" id="UP000515733"/>
    </source>
</evidence>
<keyword evidence="1 4" id="KW-0963">Cytoplasm</keyword>
<name>A0A6S6Y4J1_9PROT</name>
<dbReference type="GO" id="GO:0044780">
    <property type="term" value="P:bacterial-type flagellum assembly"/>
    <property type="evidence" value="ECO:0007669"/>
    <property type="project" value="UniProtKB-UniRule"/>
</dbReference>
<dbReference type="PANTHER" id="PTHR39190">
    <property type="entry name" value="FLAGELLAR ASSEMBLY FACTOR FLIW"/>
    <property type="match status" value="1"/>
</dbReference>
<evidence type="ECO:0000256" key="1">
    <source>
        <dbReference type="ARBA" id="ARBA00022490"/>
    </source>
</evidence>
<dbReference type="PANTHER" id="PTHR39190:SF1">
    <property type="entry name" value="FLAGELLAR ASSEMBLY FACTOR FLIW"/>
    <property type="match status" value="1"/>
</dbReference>
<dbReference type="AlphaFoldDB" id="A0A6S6Y4J1"/>